<keyword evidence="3" id="KW-0443">Lipid metabolism</keyword>
<dbReference type="PANTHER" id="PTHR10272">
    <property type="entry name" value="PLATELET-ACTIVATING FACTOR ACETYLHYDROLASE"/>
    <property type="match status" value="1"/>
</dbReference>
<dbReference type="GO" id="GO:0003847">
    <property type="term" value="F:1-alkyl-2-acetylglycerophosphocholine esterase activity"/>
    <property type="evidence" value="ECO:0007669"/>
    <property type="project" value="TreeGrafter"/>
</dbReference>
<evidence type="ECO:0000256" key="1">
    <source>
        <dbReference type="ARBA" id="ARBA00022801"/>
    </source>
</evidence>
<keyword evidence="4" id="KW-0812">Transmembrane</keyword>
<dbReference type="Gene3D" id="3.40.50.1820">
    <property type="entry name" value="alpha/beta hydrolase"/>
    <property type="match status" value="1"/>
</dbReference>
<sequence>MTIAVSVTVLALVVIAWTPTARKRFVVASSSAVVVIGLTVVLVAEPRWMLVPLALAGVLAVSTVAVRASERPTSRAGAVARGAAAWLTSLAAIASAVIAGGAAWALPALVLPDPSGKHTVGSTVIQWDTGVDEVLTAAPGDTRVLVAQLWYPTEADGPRRPYLESAVVSEAMADQAGLPGFLLDGVAHAETHAIEDAPRVEGPLPLVLFSPGLGGVRTQNSAWAEDLASHGYLVAALDHPYDSAAVVLEDGTVIRSALTTTGDDETDQRVADELAGIRADDLLATLDHLQSHLGIEVGAVAAAGHSIGGAAAILAASRDARVDAVIDIDGLPRGGTPTVPVLAIVAGGGAGSVESDARYERALSEVLASCGTRVVVPGTQHLSFTDAALFLPPLSSLIGSAGRTAGIEAANEETRRFLETTFDRASCPG</sequence>
<dbReference type="Pfam" id="PF03403">
    <property type="entry name" value="PAF-AH_p_II"/>
    <property type="match status" value="1"/>
</dbReference>
<organism evidence="5 6">
    <name type="scientific">Diaminobutyricimonas aerilata</name>
    <dbReference type="NCBI Taxonomy" id="1162967"/>
    <lineage>
        <taxon>Bacteria</taxon>
        <taxon>Bacillati</taxon>
        <taxon>Actinomycetota</taxon>
        <taxon>Actinomycetes</taxon>
        <taxon>Micrococcales</taxon>
        <taxon>Microbacteriaceae</taxon>
        <taxon>Diaminobutyricimonas</taxon>
    </lineage>
</organism>
<evidence type="ECO:0000256" key="2">
    <source>
        <dbReference type="ARBA" id="ARBA00022963"/>
    </source>
</evidence>
<evidence type="ECO:0000256" key="4">
    <source>
        <dbReference type="SAM" id="Phobius"/>
    </source>
</evidence>
<keyword evidence="1 5" id="KW-0378">Hydrolase</keyword>
<dbReference type="RefSeq" id="WP_100363845.1">
    <property type="nucleotide sequence ID" value="NZ_PGFF01000001.1"/>
</dbReference>
<proteinExistence type="predicted"/>
<reference evidence="5 6" key="1">
    <citation type="submission" date="2017-11" db="EMBL/GenBank/DDBJ databases">
        <title>Genomic Encyclopedia of Archaeal and Bacterial Type Strains, Phase II (KMG-II): From Individual Species to Whole Genera.</title>
        <authorList>
            <person name="Goeker M."/>
        </authorList>
    </citation>
    <scope>NUCLEOTIDE SEQUENCE [LARGE SCALE GENOMIC DNA]</scope>
    <source>
        <strain evidence="5 6">DSM 27393</strain>
    </source>
</reference>
<dbReference type="EMBL" id="PGFF01000001">
    <property type="protein sequence ID" value="PJJ71556.1"/>
    <property type="molecule type" value="Genomic_DNA"/>
</dbReference>
<feature type="transmembrane region" description="Helical" evidence="4">
    <location>
        <begin position="89"/>
        <end position="111"/>
    </location>
</feature>
<evidence type="ECO:0000313" key="5">
    <source>
        <dbReference type="EMBL" id="PJJ71556.1"/>
    </source>
</evidence>
<protein>
    <submittedName>
        <fullName evidence="5">Platelet-activating factor acetylhydrolase isoform II</fullName>
    </submittedName>
</protein>
<keyword evidence="2" id="KW-0442">Lipid degradation</keyword>
<dbReference type="SUPFAM" id="SSF53474">
    <property type="entry name" value="alpha/beta-Hydrolases"/>
    <property type="match status" value="1"/>
</dbReference>
<dbReference type="PANTHER" id="PTHR10272:SF0">
    <property type="entry name" value="PLATELET-ACTIVATING FACTOR ACETYLHYDROLASE"/>
    <property type="match status" value="1"/>
</dbReference>
<keyword evidence="6" id="KW-1185">Reference proteome</keyword>
<accession>A0A2M9CI07</accession>
<dbReference type="AlphaFoldDB" id="A0A2M9CI07"/>
<dbReference type="InterPro" id="IPR029058">
    <property type="entry name" value="AB_hydrolase_fold"/>
</dbReference>
<feature type="transmembrane region" description="Helical" evidence="4">
    <location>
        <begin position="26"/>
        <end position="43"/>
    </location>
</feature>
<name>A0A2M9CI07_9MICO</name>
<dbReference type="Proteomes" id="UP000228758">
    <property type="component" value="Unassembled WGS sequence"/>
</dbReference>
<feature type="transmembrane region" description="Helical" evidence="4">
    <location>
        <begin position="50"/>
        <end position="69"/>
    </location>
</feature>
<keyword evidence="4" id="KW-0472">Membrane</keyword>
<keyword evidence="4" id="KW-1133">Transmembrane helix</keyword>
<evidence type="ECO:0000313" key="6">
    <source>
        <dbReference type="Proteomes" id="UP000228758"/>
    </source>
</evidence>
<dbReference type="OrthoDB" id="5141272at2"/>
<comment type="caution">
    <text evidence="5">The sequence shown here is derived from an EMBL/GenBank/DDBJ whole genome shotgun (WGS) entry which is preliminary data.</text>
</comment>
<dbReference type="GO" id="GO:0016042">
    <property type="term" value="P:lipid catabolic process"/>
    <property type="evidence" value="ECO:0007669"/>
    <property type="project" value="UniProtKB-KW"/>
</dbReference>
<evidence type="ECO:0000256" key="3">
    <source>
        <dbReference type="ARBA" id="ARBA00023098"/>
    </source>
</evidence>
<gene>
    <name evidence="5" type="ORF">CLV46_1105</name>
</gene>